<reference evidence="1 2" key="1">
    <citation type="journal article" date="2013" name="Genome Announc.">
        <title>Draft Genome Sequence of Sphingobium lactosutens Strain DS20T, Isolated from a Hexachlorocyclohexane Dumpsite.</title>
        <authorList>
            <person name="Kumar R."/>
            <person name="Dwivedi V."/>
            <person name="Negi V."/>
            <person name="Khurana J.P."/>
            <person name="Lal R."/>
        </authorList>
    </citation>
    <scope>NUCLEOTIDE SEQUENCE [LARGE SCALE GENOMIC DNA]</scope>
    <source>
        <strain evidence="1 2">DS20</strain>
    </source>
</reference>
<keyword evidence="2" id="KW-1185">Reference proteome</keyword>
<proteinExistence type="predicted"/>
<dbReference type="OrthoDB" id="8454348at2"/>
<comment type="caution">
    <text evidence="1">The sequence shown here is derived from an EMBL/GenBank/DDBJ whole genome shotgun (WGS) entry which is preliminary data.</text>
</comment>
<dbReference type="PATRIC" id="fig|1331060.3.peg.2165"/>
<name>T0HSI2_9SPHN</name>
<dbReference type="eggNOG" id="ENOG502Z9KN">
    <property type="taxonomic scope" value="Bacteria"/>
</dbReference>
<evidence type="ECO:0000313" key="1">
    <source>
        <dbReference type="EMBL" id="EQB15093.1"/>
    </source>
</evidence>
<gene>
    <name evidence="1" type="ORF">RLDS_11415</name>
</gene>
<protein>
    <submittedName>
        <fullName evidence="1">Uncharacterized protein</fullName>
    </submittedName>
</protein>
<organism evidence="1 2">
    <name type="scientific">Sphingobium lactosutens DS20</name>
    <dbReference type="NCBI Taxonomy" id="1331060"/>
    <lineage>
        <taxon>Bacteria</taxon>
        <taxon>Pseudomonadati</taxon>
        <taxon>Pseudomonadota</taxon>
        <taxon>Alphaproteobacteria</taxon>
        <taxon>Sphingomonadales</taxon>
        <taxon>Sphingomonadaceae</taxon>
        <taxon>Sphingobium</taxon>
    </lineage>
</organism>
<dbReference type="AlphaFoldDB" id="T0HSI2"/>
<dbReference type="EMBL" id="ATDP01000088">
    <property type="protein sequence ID" value="EQB15093.1"/>
    <property type="molecule type" value="Genomic_DNA"/>
</dbReference>
<accession>T0HSI2</accession>
<sequence>MGSRHHSIGVKQVIPYEWMRKTARFMLAGMSAKEIRQELHAALSAAGKQVQSGERSAWTRTFLVNNLMAIWPSPSVELTPFRDRALRALHENPDQELAIHWAMISSVYPFWFNTARQTGRLLSLQAQTTQAQIVSRLKEQYGDRQTVSRYARFVVRSFVDWGVLKDTGFAGNYQRAEPIGIATRELTALLLEGALLATPEGKAPLTVLLGSPAFFPFYLPAMRGEALIENGGCLKLVRYGLDDELLALAK</sequence>
<dbReference type="Proteomes" id="UP000015531">
    <property type="component" value="Unassembled WGS sequence"/>
</dbReference>
<evidence type="ECO:0000313" key="2">
    <source>
        <dbReference type="Proteomes" id="UP000015531"/>
    </source>
</evidence>